<dbReference type="Proteomes" id="UP001244490">
    <property type="component" value="Unassembled WGS sequence"/>
</dbReference>
<sequence length="76" mass="8750">QIDAPILENEENQEVLETVTVVQPVRRSSRESRQPDRYLGYLITDGEILLLECNEPTTYNEALTGPDSDKWLEAMR</sequence>
<dbReference type="RefSeq" id="WP_305202974.1">
    <property type="nucleotide sequence ID" value="NZ_JAUUIA010001612.1"/>
</dbReference>
<feature type="non-terminal residue" evidence="1">
    <location>
        <position position="1"/>
    </location>
</feature>
<name>A0AAW8ASK3_KLEPN</name>
<dbReference type="AlphaFoldDB" id="A0AAW8ASK3"/>
<evidence type="ECO:0000313" key="2">
    <source>
        <dbReference type="Proteomes" id="UP001244490"/>
    </source>
</evidence>
<comment type="caution">
    <text evidence="1">The sequence shown here is derived from an EMBL/GenBank/DDBJ whole genome shotgun (WGS) entry which is preliminary data.</text>
</comment>
<evidence type="ECO:0000313" key="1">
    <source>
        <dbReference type="EMBL" id="MDP0972055.1"/>
    </source>
</evidence>
<gene>
    <name evidence="1" type="ORF">Q6294_34560</name>
</gene>
<reference evidence="1" key="1">
    <citation type="submission" date="2023-07" db="EMBL/GenBank/DDBJ databases">
        <authorList>
            <person name="Peng Z."/>
        </authorList>
    </citation>
    <scope>NUCLEOTIDE SEQUENCE</scope>
    <source>
        <strain evidence="1">KP219</strain>
    </source>
</reference>
<proteinExistence type="predicted"/>
<organism evidence="1 2">
    <name type="scientific">Klebsiella pneumoniae</name>
    <dbReference type="NCBI Taxonomy" id="573"/>
    <lineage>
        <taxon>Bacteria</taxon>
        <taxon>Pseudomonadati</taxon>
        <taxon>Pseudomonadota</taxon>
        <taxon>Gammaproteobacteria</taxon>
        <taxon>Enterobacterales</taxon>
        <taxon>Enterobacteriaceae</taxon>
        <taxon>Klebsiella/Raoultella group</taxon>
        <taxon>Klebsiella</taxon>
        <taxon>Klebsiella pneumoniae complex</taxon>
    </lineage>
</organism>
<dbReference type="EMBL" id="JAUUIA010001612">
    <property type="protein sequence ID" value="MDP0972055.1"/>
    <property type="molecule type" value="Genomic_DNA"/>
</dbReference>
<protein>
    <submittedName>
        <fullName evidence="1">Uncharacterized protein</fullName>
    </submittedName>
</protein>
<feature type="non-terminal residue" evidence="1">
    <location>
        <position position="76"/>
    </location>
</feature>
<accession>A0AAW8ASK3</accession>